<dbReference type="SUPFAM" id="SSF74650">
    <property type="entry name" value="Galactose mutarotase-like"/>
    <property type="match status" value="1"/>
</dbReference>
<evidence type="ECO:0000313" key="2">
    <source>
        <dbReference type="Proteomes" id="UP000721236"/>
    </source>
</evidence>
<dbReference type="EMBL" id="CAJZAH010000003">
    <property type="protein sequence ID" value="CAG9177882.1"/>
    <property type="molecule type" value="Genomic_DNA"/>
</dbReference>
<comment type="caution">
    <text evidence="1">The sequence shown here is derived from an EMBL/GenBank/DDBJ whole genome shotgun (WGS) entry which is preliminary data.</text>
</comment>
<gene>
    <name evidence="1" type="ORF">LMG21510_03425</name>
</gene>
<proteinExistence type="predicted"/>
<protein>
    <recommendedName>
        <fullName evidence="3">Aldose epimerase</fullName>
    </recommendedName>
</protein>
<dbReference type="Pfam" id="PF01263">
    <property type="entry name" value="Aldose_epim"/>
    <property type="match status" value="1"/>
</dbReference>
<evidence type="ECO:0000313" key="1">
    <source>
        <dbReference type="EMBL" id="CAG9177882.1"/>
    </source>
</evidence>
<keyword evidence="2" id="KW-1185">Reference proteome</keyword>
<sequence>MPAHTTLRFQDQELIRVGDENDYLLLAPQYGGRLVRWVHRGEDILYWPADADWSQPARIRGGNPLLFPFIARHFVDGDIGKWRDAEGTVRAMPVHGFARDLPFEVVAQTEDNAITMRLQAGAATRVPYPYEFEFEVTYRLLENGLEAALAVTNGAAESEQDLLPEAKSNALPYYAGHHFYFALAHGARAGTSLAMPPSSLARQRPDGSIQDMAPGEPAYTLDDARLQDTFHVLQEPAPDGCTLTMPPNPAAPAGRRLRIALDRRDDGAPWHAITTWSEKETSDFYCVEPWLGLPNAIHHGRGLRWLQPGHRETAVCRILVESAAEGT</sequence>
<dbReference type="Proteomes" id="UP000721236">
    <property type="component" value="Unassembled WGS sequence"/>
</dbReference>
<evidence type="ECO:0008006" key="3">
    <source>
        <dbReference type="Google" id="ProtNLM"/>
    </source>
</evidence>
<reference evidence="1 2" key="1">
    <citation type="submission" date="2021-08" db="EMBL/GenBank/DDBJ databases">
        <authorList>
            <person name="Peeters C."/>
        </authorList>
    </citation>
    <scope>NUCLEOTIDE SEQUENCE [LARGE SCALE GENOMIC DNA]</scope>
    <source>
        <strain evidence="1 2">LMG 21510</strain>
    </source>
</reference>
<dbReference type="InterPro" id="IPR014718">
    <property type="entry name" value="GH-type_carb-bd"/>
</dbReference>
<dbReference type="Gene3D" id="2.70.98.10">
    <property type="match status" value="1"/>
</dbReference>
<dbReference type="InterPro" id="IPR008183">
    <property type="entry name" value="Aldose_1/G6P_1-epimerase"/>
</dbReference>
<accession>A0ABN7Z1J6</accession>
<dbReference type="InterPro" id="IPR011013">
    <property type="entry name" value="Gal_mutarotase_sf_dom"/>
</dbReference>
<dbReference type="RefSeq" id="WP_224042942.1">
    <property type="nucleotide sequence ID" value="NZ_CAJZAH010000003.1"/>
</dbReference>
<organism evidence="1 2">
    <name type="scientific">Cupriavidus respiraculi</name>
    <dbReference type="NCBI Taxonomy" id="195930"/>
    <lineage>
        <taxon>Bacteria</taxon>
        <taxon>Pseudomonadati</taxon>
        <taxon>Pseudomonadota</taxon>
        <taxon>Betaproteobacteria</taxon>
        <taxon>Burkholderiales</taxon>
        <taxon>Burkholderiaceae</taxon>
        <taxon>Cupriavidus</taxon>
    </lineage>
</organism>
<name>A0ABN7Z1J6_9BURK</name>